<evidence type="ECO:0000256" key="2">
    <source>
        <dbReference type="SAM" id="SignalP"/>
    </source>
</evidence>
<comment type="caution">
    <text evidence="4">The sequence shown here is derived from an EMBL/GenBank/DDBJ whole genome shotgun (WGS) entry which is preliminary data.</text>
</comment>
<evidence type="ECO:0000313" key="5">
    <source>
        <dbReference type="Proteomes" id="UP000048984"/>
    </source>
</evidence>
<dbReference type="Pfam" id="PF00085">
    <property type="entry name" value="Thioredoxin"/>
    <property type="match status" value="1"/>
</dbReference>
<keyword evidence="1" id="KW-0676">Redox-active center</keyword>
<dbReference type="RefSeq" id="WP_054358600.1">
    <property type="nucleotide sequence ID" value="NZ_LJYW01000001.1"/>
</dbReference>
<keyword evidence="5" id="KW-1185">Reference proteome</keyword>
<dbReference type="PROSITE" id="PS00194">
    <property type="entry name" value="THIOREDOXIN_1"/>
    <property type="match status" value="1"/>
</dbReference>
<gene>
    <name evidence="4" type="ORF">ABB55_09545</name>
</gene>
<dbReference type="PANTHER" id="PTHR10438">
    <property type="entry name" value="THIOREDOXIN"/>
    <property type="match status" value="1"/>
</dbReference>
<dbReference type="InterPro" id="IPR036249">
    <property type="entry name" value="Thioredoxin-like_sf"/>
</dbReference>
<dbReference type="CDD" id="cd02947">
    <property type="entry name" value="TRX_family"/>
    <property type="match status" value="1"/>
</dbReference>
<dbReference type="STRING" id="665126.ABB55_09545"/>
<organism evidence="4 5">
    <name type="scientific">Prosthecodimorpha hirschii</name>
    <dbReference type="NCBI Taxonomy" id="665126"/>
    <lineage>
        <taxon>Bacteria</taxon>
        <taxon>Pseudomonadati</taxon>
        <taxon>Pseudomonadota</taxon>
        <taxon>Alphaproteobacteria</taxon>
        <taxon>Hyphomicrobiales</taxon>
        <taxon>Ancalomicrobiaceae</taxon>
        <taxon>Prosthecodimorpha</taxon>
    </lineage>
</organism>
<dbReference type="PROSITE" id="PS51352">
    <property type="entry name" value="THIOREDOXIN_2"/>
    <property type="match status" value="1"/>
</dbReference>
<feature type="chain" id="PRO_5006131575" evidence="2">
    <location>
        <begin position="30"/>
        <end position="135"/>
    </location>
</feature>
<dbReference type="EMBL" id="LJYW01000001">
    <property type="protein sequence ID" value="KPL52437.1"/>
    <property type="molecule type" value="Genomic_DNA"/>
</dbReference>
<keyword evidence="2" id="KW-0732">Signal</keyword>
<accession>A0A0P6VJA1</accession>
<dbReference type="AlphaFoldDB" id="A0A0P6VJA1"/>
<feature type="domain" description="Thioredoxin" evidence="3">
    <location>
        <begin position="15"/>
        <end position="135"/>
    </location>
</feature>
<evidence type="ECO:0000256" key="1">
    <source>
        <dbReference type="ARBA" id="ARBA00023284"/>
    </source>
</evidence>
<proteinExistence type="predicted"/>
<evidence type="ECO:0000259" key="3">
    <source>
        <dbReference type="PROSITE" id="PS51352"/>
    </source>
</evidence>
<reference evidence="4 5" key="2">
    <citation type="submission" date="2015-10" db="EMBL/GenBank/DDBJ databases">
        <title>Draft Genome Sequence of Prosthecomicrobium hirschii ATCC 27832.</title>
        <authorList>
            <person name="Daniel J."/>
            <person name="Givan S.A."/>
            <person name="Brun Y.V."/>
            <person name="Brown P.J."/>
        </authorList>
    </citation>
    <scope>NUCLEOTIDE SEQUENCE [LARGE SCALE GENOMIC DNA]</scope>
    <source>
        <strain evidence="4 5">16</strain>
    </source>
</reference>
<dbReference type="SUPFAM" id="SSF52833">
    <property type="entry name" value="Thioredoxin-like"/>
    <property type="match status" value="1"/>
</dbReference>
<reference evidence="4 5" key="1">
    <citation type="submission" date="2015-09" db="EMBL/GenBank/DDBJ databases">
        <authorList>
            <person name="Jackson K.R."/>
            <person name="Lunt B.L."/>
            <person name="Fisher J.N.B."/>
            <person name="Gardner A.V."/>
            <person name="Bailey M.E."/>
            <person name="Deus L.M."/>
            <person name="Earl A.S."/>
            <person name="Gibby P.D."/>
            <person name="Hartmann K.A."/>
            <person name="Liu J.E."/>
            <person name="Manci A.M."/>
            <person name="Nielsen D.A."/>
            <person name="Solomon M.B."/>
            <person name="Breakwell D.P."/>
            <person name="Burnett S.H."/>
            <person name="Grose J.H."/>
        </authorList>
    </citation>
    <scope>NUCLEOTIDE SEQUENCE [LARGE SCALE GENOMIC DNA]</scope>
    <source>
        <strain evidence="4 5">16</strain>
    </source>
</reference>
<dbReference type="GO" id="GO:0015036">
    <property type="term" value="F:disulfide oxidoreductase activity"/>
    <property type="evidence" value="ECO:0007669"/>
    <property type="project" value="UniProtKB-ARBA"/>
</dbReference>
<dbReference type="InterPro" id="IPR017937">
    <property type="entry name" value="Thioredoxin_CS"/>
</dbReference>
<name>A0A0P6VJA1_9HYPH</name>
<dbReference type="Gene3D" id="3.40.30.10">
    <property type="entry name" value="Glutaredoxin"/>
    <property type="match status" value="1"/>
</dbReference>
<dbReference type="Proteomes" id="UP000048984">
    <property type="component" value="Unassembled WGS sequence"/>
</dbReference>
<protein>
    <submittedName>
        <fullName evidence="4">Thioredoxin</fullName>
    </submittedName>
</protein>
<evidence type="ECO:0000313" key="4">
    <source>
        <dbReference type="EMBL" id="KPL52437.1"/>
    </source>
</evidence>
<sequence length="135" mass="14338">MLHRRTLFAGFVFAALAGAVLNAVPAASAADSVPFTTASFAAAKAKGGPILVEVTAPWCPTCQAQKPILSELRAMPKFKDMTVLTVDFDSQKDALRTLDARTQSTLIVYKGEREVGRSVGVTERGAIETLLAKSL</sequence>
<feature type="signal peptide" evidence="2">
    <location>
        <begin position="1"/>
        <end position="29"/>
    </location>
</feature>
<dbReference type="InterPro" id="IPR050620">
    <property type="entry name" value="Thioredoxin_H-type-like"/>
</dbReference>
<dbReference type="InterPro" id="IPR013766">
    <property type="entry name" value="Thioredoxin_domain"/>
</dbReference>
<dbReference type="PANTHER" id="PTHR10438:SF468">
    <property type="entry name" value="THIOREDOXIN-1-RELATED"/>
    <property type="match status" value="1"/>
</dbReference>